<organism evidence="12 13">
    <name type="scientific">Tegillarca granosa</name>
    <name type="common">Malaysian cockle</name>
    <name type="synonym">Anadara granosa</name>
    <dbReference type="NCBI Taxonomy" id="220873"/>
    <lineage>
        <taxon>Eukaryota</taxon>
        <taxon>Metazoa</taxon>
        <taxon>Spiralia</taxon>
        <taxon>Lophotrochozoa</taxon>
        <taxon>Mollusca</taxon>
        <taxon>Bivalvia</taxon>
        <taxon>Autobranchia</taxon>
        <taxon>Pteriomorphia</taxon>
        <taxon>Arcoida</taxon>
        <taxon>Arcoidea</taxon>
        <taxon>Arcidae</taxon>
        <taxon>Tegillarca</taxon>
    </lineage>
</organism>
<evidence type="ECO:0000313" key="12">
    <source>
        <dbReference type="EMBL" id="KAJ8315703.1"/>
    </source>
</evidence>
<feature type="transmembrane region" description="Helical" evidence="10">
    <location>
        <begin position="1612"/>
        <end position="1636"/>
    </location>
</feature>
<dbReference type="SUPFAM" id="SSF57997">
    <property type="entry name" value="Tropomyosin"/>
    <property type="match status" value="1"/>
</dbReference>
<keyword evidence="3" id="KW-0963">Cytoplasm</keyword>
<feature type="coiled-coil region" evidence="8">
    <location>
        <begin position="46"/>
        <end position="244"/>
    </location>
</feature>
<feature type="compositionally biased region" description="Basic and acidic residues" evidence="9">
    <location>
        <begin position="886"/>
        <end position="895"/>
    </location>
</feature>
<feature type="compositionally biased region" description="Polar residues" evidence="9">
    <location>
        <begin position="850"/>
        <end position="859"/>
    </location>
</feature>
<feature type="compositionally biased region" description="Acidic residues" evidence="9">
    <location>
        <begin position="332"/>
        <end position="344"/>
    </location>
</feature>
<dbReference type="Pfam" id="PF05781">
    <property type="entry name" value="MRVI1"/>
    <property type="match status" value="1"/>
</dbReference>
<keyword evidence="5 10" id="KW-1133">Transmembrane helix</keyword>
<evidence type="ECO:0000256" key="8">
    <source>
        <dbReference type="SAM" id="Coils"/>
    </source>
</evidence>
<evidence type="ECO:0000256" key="2">
    <source>
        <dbReference type="ARBA" id="ARBA00004496"/>
    </source>
</evidence>
<comment type="subcellular location">
    <subcellularLocation>
        <location evidence="2">Cytoplasm</location>
    </subcellularLocation>
    <subcellularLocation>
        <location evidence="1">Membrane</location>
        <topology evidence="1">Single-pass membrane protein</topology>
    </subcellularLocation>
</comment>
<feature type="compositionally biased region" description="Polar residues" evidence="9">
    <location>
        <begin position="1204"/>
        <end position="1227"/>
    </location>
</feature>
<feature type="compositionally biased region" description="Low complexity" evidence="9">
    <location>
        <begin position="867"/>
        <end position="877"/>
    </location>
</feature>
<dbReference type="EMBL" id="JARBDR010000337">
    <property type="protein sequence ID" value="KAJ8315703.1"/>
    <property type="molecule type" value="Genomic_DNA"/>
</dbReference>
<feature type="coiled-coil region" evidence="8">
    <location>
        <begin position="1394"/>
        <end position="1421"/>
    </location>
</feature>
<feature type="domain" description="KASH5-like coiled-coil" evidence="11">
    <location>
        <begin position="53"/>
        <end position="240"/>
    </location>
</feature>
<evidence type="ECO:0000256" key="9">
    <source>
        <dbReference type="SAM" id="MobiDB-lite"/>
    </source>
</evidence>
<evidence type="ECO:0000313" key="13">
    <source>
        <dbReference type="Proteomes" id="UP001217089"/>
    </source>
</evidence>
<accession>A0ABQ9FJ04</accession>
<keyword evidence="7 10" id="KW-0472">Membrane</keyword>
<feature type="coiled-coil region" evidence="8">
    <location>
        <begin position="420"/>
        <end position="490"/>
    </location>
</feature>
<name>A0ABQ9FJ04_TEGGR</name>
<dbReference type="PANTHER" id="PTHR15352">
    <property type="entry name" value="LYMPHOID-RESTRICTED MEMBRANE PROTEIN, JAW1"/>
    <property type="match status" value="1"/>
</dbReference>
<evidence type="ECO:0000259" key="11">
    <source>
        <dbReference type="Pfam" id="PF14662"/>
    </source>
</evidence>
<feature type="coiled-coil region" evidence="8">
    <location>
        <begin position="1554"/>
        <end position="1585"/>
    </location>
</feature>
<feature type="compositionally biased region" description="Basic and acidic residues" evidence="9">
    <location>
        <begin position="1228"/>
        <end position="1240"/>
    </location>
</feature>
<dbReference type="PANTHER" id="PTHR15352:SF1">
    <property type="entry name" value="KASH5-LIKE COILED-COIL DOMAIN-CONTAINING PROTEIN"/>
    <property type="match status" value="1"/>
</dbReference>
<feature type="region of interest" description="Disordered" evidence="9">
    <location>
        <begin position="850"/>
        <end position="895"/>
    </location>
</feature>
<dbReference type="InterPro" id="IPR008677">
    <property type="entry name" value="MRVI1"/>
</dbReference>
<protein>
    <recommendedName>
        <fullName evidence="11">KASH5-like coiled-coil domain-containing protein</fullName>
    </recommendedName>
</protein>
<keyword evidence="4 10" id="KW-0812">Transmembrane</keyword>
<feature type="region of interest" description="Disordered" evidence="9">
    <location>
        <begin position="1198"/>
        <end position="1253"/>
    </location>
</feature>
<feature type="coiled-coil region" evidence="8">
    <location>
        <begin position="518"/>
        <end position="566"/>
    </location>
</feature>
<evidence type="ECO:0000256" key="7">
    <source>
        <dbReference type="ARBA" id="ARBA00023136"/>
    </source>
</evidence>
<comment type="caution">
    <text evidence="12">The sequence shown here is derived from an EMBL/GenBank/DDBJ whole genome shotgun (WGS) entry which is preliminary data.</text>
</comment>
<keyword evidence="6 8" id="KW-0175">Coiled coil</keyword>
<evidence type="ECO:0000256" key="10">
    <source>
        <dbReference type="SAM" id="Phobius"/>
    </source>
</evidence>
<feature type="compositionally biased region" description="Low complexity" evidence="9">
    <location>
        <begin position="1515"/>
        <end position="1534"/>
    </location>
</feature>
<dbReference type="Pfam" id="PF14662">
    <property type="entry name" value="KASH_CCD"/>
    <property type="match status" value="1"/>
</dbReference>
<feature type="compositionally biased region" description="Polar residues" evidence="9">
    <location>
        <begin position="1241"/>
        <end position="1251"/>
    </location>
</feature>
<evidence type="ECO:0000256" key="3">
    <source>
        <dbReference type="ARBA" id="ARBA00022490"/>
    </source>
</evidence>
<evidence type="ECO:0000256" key="1">
    <source>
        <dbReference type="ARBA" id="ARBA00004167"/>
    </source>
</evidence>
<gene>
    <name evidence="12" type="ORF">KUTeg_007853</name>
</gene>
<evidence type="ECO:0000256" key="6">
    <source>
        <dbReference type="ARBA" id="ARBA00023054"/>
    </source>
</evidence>
<feature type="coiled-coil region" evidence="8">
    <location>
        <begin position="603"/>
        <end position="630"/>
    </location>
</feature>
<dbReference type="Proteomes" id="UP001217089">
    <property type="component" value="Unassembled WGS sequence"/>
</dbReference>
<reference evidence="12 13" key="1">
    <citation type="submission" date="2022-12" db="EMBL/GenBank/DDBJ databases">
        <title>Chromosome-level genome of Tegillarca granosa.</title>
        <authorList>
            <person name="Kim J."/>
        </authorList>
    </citation>
    <scope>NUCLEOTIDE SEQUENCE [LARGE SCALE GENOMIC DNA]</scope>
    <source>
        <strain evidence="12">Teg-2019</strain>
        <tissue evidence="12">Adductor muscle</tissue>
    </source>
</reference>
<proteinExistence type="predicted"/>
<feature type="region of interest" description="Disordered" evidence="9">
    <location>
        <begin position="1513"/>
        <end position="1540"/>
    </location>
</feature>
<sequence>MDDIVVVNKTDDTVFEGHSSSHETLGQDSVETDGHTTMLKTFNGSSKMYEQDSVELQNKLADLQYQNRKLLEDNGKLQQQLDHQEEVINITSTEVMSLQRKIKSLQEMVDLKEEIQRENEDLKSAVSKLQDKRKDLENKLNHIERENNQYQSRNTDLEKKVQTLSSQLETASCKVLELRNNLAETKHRLSQIQDIKSIQEEQLSERFTEIGDLKEKTQSLSHIVEELRQEKNSLQLQLSQVQMESASLHSKVDNTSIHYNSDRIDTEDEQELGSSPNRKVSAFLACSTPIKQGNISICAELKQMIESEKYMPFPLSTKEFHDELSFDITPLCDDDDDDSSDQQDGDQNSSVSVKDELTLEISKFTEKYRQKQAEIMDEVDKFLKVPGTQLAKDVSNQLQVSLKVKMEEMSQRVTTLATAKDMADKKLDLLSRKKQRLKEENQRLKKITEESKIILADSDREMENAVDKRLLILKDRLDQKRSHRQKLQREIKDSYDMIRHMDKTSHLLNEIQMLKRSNAELAEKCHKSELKSEELEEEAMKNQDRLKEKEVKCLEMEELLAEVKLDRQLELKELWRLVHADIEQEFLDEQKENILSDSSCQLKEKISNEILSLKTQLQKRETELDALNKKTTLQKLPLNEDCKCDCYFQDQGSNSSSPLVEALTIDFFNGNQPVCKSKKISCVTDSEGNFVAQNCIHRCSCHGCRNWATSSNPVLNNNYKNSHFLVDSVQEGINKSTSSSTSGVLDLDLSSCSLRSSDLKIDLKDLSIGDRTGQEGDIADTGGTDIDSLHCSHLGGGDVLDNLESCISDNYLRRWSFRAAIANQNGVTGNYALFPRCRSLSFLTAIESGQKTPSDNTSLKVVESMSTDDTSPDSPSDNPSAEIDMTENKVNSDRLPDRCSSANVPLAQKGHFLDSSDIKVKTGQDPSINEMDYQCHVNSSEDASACHSHSNDKGYCWNDNLCYYDNDGVESMYSSYSFSHLTYPSNTVHQHHHHQYHHQDKMESNQRFERKLPILKEEDNREEENLTYLSKIDNNTATDSWIDTDRDSTDNEFEQSCITSHSLYNRGQKRIRECNDNETELDNLQNFDDVTDSVGNVTNRTNRVLPFENIELNTETDIKKNNCDNKSLDKSHNVSATSVTSELAHQLEKLTLDDKSIDVESSDDMTETTMKKTFLSLSQMNKIRQDHLVKRREQMKHIRMPDLSETQEQDNNGTGTDQLMENNNTEDQSVKESTPVEKSEVQNGDSSSNHENVVFPSIPAVFLEKMGLSPTSSTNNDSETSCADLSEEEVENKFTNLALAFKTDKITLEKRIEIQERSRDIAEQNVDKEIKCLKELVDTLNHMFSDIQVRDILQKIKHHVDILEQSSARVSSRSEVYGAVQQEKRISKAIEIMVTHVENLRRVHEREHAELEDARRLIQDNKPFGGSAFDLGDIGGISMSRRSASVCQGMSSARGARRRVSEVALPKALGGGGTTAPLSHTLSLDPRTKFQVAVASAAMKNSVANTLRRASLEKNNANSTTGSSTANNTNLSLSRESSKDRFEQGYKAQIGRELATLREQQNSINKNLEEVMDKHDEEIQDEIKTLKDTVIEKFWEVVPEWETASKKLRMTMAGFVFFMALCSIVLSFFPVGQAAVQVFPQYRYFGQPPT</sequence>
<dbReference type="InterPro" id="IPR028168">
    <property type="entry name" value="KASH5_CC"/>
</dbReference>
<feature type="region of interest" description="Disordered" evidence="9">
    <location>
        <begin position="328"/>
        <end position="352"/>
    </location>
</feature>
<evidence type="ECO:0000256" key="4">
    <source>
        <dbReference type="ARBA" id="ARBA00022692"/>
    </source>
</evidence>
<evidence type="ECO:0000256" key="5">
    <source>
        <dbReference type="ARBA" id="ARBA00022989"/>
    </source>
</evidence>
<keyword evidence="13" id="KW-1185">Reference proteome</keyword>